<dbReference type="RefSeq" id="XP_004355338.1">
    <property type="nucleotide sequence ID" value="XM_004355286.1"/>
</dbReference>
<evidence type="ECO:0000313" key="3">
    <source>
        <dbReference type="Proteomes" id="UP000007797"/>
    </source>
</evidence>
<dbReference type="Proteomes" id="UP000007797">
    <property type="component" value="Unassembled WGS sequence"/>
</dbReference>
<dbReference type="GeneID" id="14868912"/>
<gene>
    <name evidence="2" type="ORF">DFA_07844</name>
</gene>
<proteinExistence type="predicted"/>
<accession>F4Q3P8</accession>
<name>F4Q3P8_CACFS</name>
<dbReference type="EMBL" id="GL883021">
    <property type="protein sequence ID" value="EGG16864.1"/>
    <property type="molecule type" value="Genomic_DNA"/>
</dbReference>
<dbReference type="KEGG" id="dfa:DFA_07844"/>
<evidence type="ECO:0000256" key="1">
    <source>
        <dbReference type="SAM" id="MobiDB-lite"/>
    </source>
</evidence>
<feature type="region of interest" description="Disordered" evidence="1">
    <location>
        <begin position="521"/>
        <end position="543"/>
    </location>
</feature>
<protein>
    <submittedName>
        <fullName evidence="2">Uncharacterized protein</fullName>
    </submittedName>
</protein>
<sequence>MTVDTITQTTTTTITTATTATISTIRLEDKEEVEKKEQQQQQQEKDVFKIIFEYLTCNYRLFNQDPPPPPLLGGKYDGSGELEYPNIVDDVQRTEKDMLKNVYSFMAKKNNYPTLSPSSSSSLLLECEKVLDEDKELCRLVEIKEKWSWHDLALVSKHWLGLVSSLYMFMGVQWFNTTYLEHLSSPYSIFKRASRIIFNRSDPDAYNHPNFNKDNKLLVDYINSATSITLYGKKYRDIDKMFYEGVIFPEVEELIIHLTPDVKEMLESLLPRLPKLKVLCCSDFDIISGEFTIFDSDEQLLYPLINFIANLPKLESLGLYIDGLSSEHFFIPFFQAFKTDERLFNSGIKRLVVDVNPNIQTDFPWMLLLNLPSLQSFSLYDLHMVDYSVEFHEFMDENRTITDLDFIIICDEETCDILGDCWFMSKLDLFIAEYQDEVKEIFLPSELKTLIIRIGNDSLASLTNCMIQGINQSVKCLQSLSFLIDGPIDPNILAHEIQHNATIKYLSFTCLRSKKKLIKSRKQQEKTNNNQEEEETQTTPLQQEEDLYDPKISFASLFQAIKHYNTTLEVISISFCPTVLPDMIDCIIDHPCLKMINFEHFDNTLEPHQIDCLNPHFIPNLDHLASSSISSQLIIIPTPRGVQIIKKNYLDKIKYQLLN</sequence>
<keyword evidence="3" id="KW-1185">Reference proteome</keyword>
<dbReference type="AlphaFoldDB" id="F4Q3P8"/>
<dbReference type="SUPFAM" id="SSF52047">
    <property type="entry name" value="RNI-like"/>
    <property type="match status" value="1"/>
</dbReference>
<organism evidence="2 3">
    <name type="scientific">Cavenderia fasciculata</name>
    <name type="common">Slime mold</name>
    <name type="synonym">Dictyostelium fasciculatum</name>
    <dbReference type="NCBI Taxonomy" id="261658"/>
    <lineage>
        <taxon>Eukaryota</taxon>
        <taxon>Amoebozoa</taxon>
        <taxon>Evosea</taxon>
        <taxon>Eumycetozoa</taxon>
        <taxon>Dictyostelia</taxon>
        <taxon>Acytosteliales</taxon>
        <taxon>Cavenderiaceae</taxon>
        <taxon>Cavenderia</taxon>
    </lineage>
</organism>
<evidence type="ECO:0000313" key="2">
    <source>
        <dbReference type="EMBL" id="EGG16864.1"/>
    </source>
</evidence>
<reference evidence="3" key="1">
    <citation type="journal article" date="2011" name="Genome Res.">
        <title>Phylogeny-wide analysis of social amoeba genomes highlights ancient origins for complex intercellular communication.</title>
        <authorList>
            <person name="Heidel A.J."/>
            <person name="Lawal H.M."/>
            <person name="Felder M."/>
            <person name="Schilde C."/>
            <person name="Helps N.R."/>
            <person name="Tunggal B."/>
            <person name="Rivero F."/>
            <person name="John U."/>
            <person name="Schleicher M."/>
            <person name="Eichinger L."/>
            <person name="Platzer M."/>
            <person name="Noegel A.A."/>
            <person name="Schaap P."/>
            <person name="Gloeckner G."/>
        </authorList>
    </citation>
    <scope>NUCLEOTIDE SEQUENCE [LARGE SCALE GENOMIC DNA]</scope>
    <source>
        <strain evidence="3">SH3</strain>
    </source>
</reference>